<dbReference type="EC" id="2.7.13.3" evidence="2"/>
<reference evidence="7 8" key="1">
    <citation type="submission" date="2020-08" db="EMBL/GenBank/DDBJ databases">
        <title>Sequencing the genomes of 1000 actinobacteria strains.</title>
        <authorList>
            <person name="Klenk H.-P."/>
        </authorList>
    </citation>
    <scope>NUCLEOTIDE SEQUENCE [LARGE SCALE GENOMIC DNA]</scope>
    <source>
        <strain evidence="7 8">DSM 44593</strain>
    </source>
</reference>
<keyword evidence="8" id="KW-1185">Reference proteome</keyword>
<evidence type="ECO:0000256" key="2">
    <source>
        <dbReference type="ARBA" id="ARBA00012438"/>
    </source>
</evidence>
<dbReference type="Gene3D" id="3.30.565.10">
    <property type="entry name" value="Histidine kinase-like ATPase, C-terminal domain"/>
    <property type="match status" value="1"/>
</dbReference>
<dbReference type="RefSeq" id="WP_184638324.1">
    <property type="nucleotide sequence ID" value="NZ_BAABKT010000038.1"/>
</dbReference>
<dbReference type="InterPro" id="IPR036890">
    <property type="entry name" value="HATPase_C_sf"/>
</dbReference>
<evidence type="ECO:0000256" key="5">
    <source>
        <dbReference type="SAM" id="Phobius"/>
    </source>
</evidence>
<dbReference type="InterPro" id="IPR010559">
    <property type="entry name" value="Sig_transdc_His_kin_internal"/>
</dbReference>
<dbReference type="Proteomes" id="UP000578077">
    <property type="component" value="Unassembled WGS sequence"/>
</dbReference>
<dbReference type="Gene3D" id="3.30.450.40">
    <property type="match status" value="1"/>
</dbReference>
<dbReference type="InterPro" id="IPR029016">
    <property type="entry name" value="GAF-like_dom_sf"/>
</dbReference>
<dbReference type="PRINTS" id="PR00344">
    <property type="entry name" value="BCTRLSENSOR"/>
</dbReference>
<evidence type="ECO:0000313" key="8">
    <source>
        <dbReference type="Proteomes" id="UP000578077"/>
    </source>
</evidence>
<dbReference type="PANTHER" id="PTHR34220:SF7">
    <property type="entry name" value="SENSOR HISTIDINE KINASE YPDA"/>
    <property type="match status" value="1"/>
</dbReference>
<dbReference type="EMBL" id="JACHLY010000001">
    <property type="protein sequence ID" value="MBB6000715.1"/>
    <property type="molecule type" value="Genomic_DNA"/>
</dbReference>
<protein>
    <recommendedName>
        <fullName evidence="2">histidine kinase</fullName>
        <ecNumber evidence="2">2.7.13.3</ecNumber>
    </recommendedName>
</protein>
<keyword evidence="3 7" id="KW-0418">Kinase</keyword>
<evidence type="ECO:0000313" key="7">
    <source>
        <dbReference type="EMBL" id="MBB6000715.1"/>
    </source>
</evidence>
<evidence type="ECO:0000256" key="3">
    <source>
        <dbReference type="ARBA" id="ARBA00022777"/>
    </source>
</evidence>
<dbReference type="SUPFAM" id="SSF55874">
    <property type="entry name" value="ATPase domain of HSP90 chaperone/DNA topoisomerase II/histidine kinase"/>
    <property type="match status" value="1"/>
</dbReference>
<evidence type="ECO:0000256" key="1">
    <source>
        <dbReference type="ARBA" id="ARBA00000085"/>
    </source>
</evidence>
<dbReference type="InterPro" id="IPR050640">
    <property type="entry name" value="Bact_2-comp_sensor_kinase"/>
</dbReference>
<proteinExistence type="predicted"/>
<dbReference type="InterPro" id="IPR003594">
    <property type="entry name" value="HATPase_dom"/>
</dbReference>
<dbReference type="GO" id="GO:0016020">
    <property type="term" value="C:membrane"/>
    <property type="evidence" value="ECO:0007669"/>
    <property type="project" value="InterPro"/>
</dbReference>
<keyword evidence="5" id="KW-0472">Membrane</keyword>
<comment type="caution">
    <text evidence="7">The sequence shown here is derived from an EMBL/GenBank/DDBJ whole genome shotgun (WGS) entry which is preliminary data.</text>
</comment>
<gene>
    <name evidence="7" type="ORF">HNR25_004466</name>
</gene>
<feature type="transmembrane region" description="Helical" evidence="5">
    <location>
        <begin position="31"/>
        <end position="52"/>
    </location>
</feature>
<evidence type="ECO:0000256" key="4">
    <source>
        <dbReference type="ARBA" id="ARBA00023012"/>
    </source>
</evidence>
<sequence>MSNGSLPLAGVVLLAWGAVYLVTQQITAPPLGAGTTVLIGAGLTTALIVGYPSALRGPRSKRFAQPAAARVQQGRHGTTIAAVGRSMPLRSGLTAESAHRTAQLLQPLLNGAAVAITDREHVLAFAGPGSDHHRSGDEAAAPTARALNRGKAVLVRRRGELGCPDGDCLLRTAVIVPLTDGNRTVGTLQVYRTDGALSPQGVVEGLAGILSLHLELAELNRRQRLAVDAKLDALRAQINPHFLFNTLNTIASKVHTDTEETRQLLVRLSDFFRYVVRQEGHFAEFGQEYFFVRTYVSLEQARYGDRVRVRYDIDPQVLTAHVPVLIIQPLVENAIKHGLSGKVEGGTVTLKARVDPLTRTTSVRVADDGVGIPSDMLKRISDAERGDGDGQGLSNIAGRLASLYGERYRLDIQSTENGGTVVDLQIPLG</sequence>
<organism evidence="7 8">
    <name type="scientific">Streptomonospora salina</name>
    <dbReference type="NCBI Taxonomy" id="104205"/>
    <lineage>
        <taxon>Bacteria</taxon>
        <taxon>Bacillati</taxon>
        <taxon>Actinomycetota</taxon>
        <taxon>Actinomycetes</taxon>
        <taxon>Streptosporangiales</taxon>
        <taxon>Nocardiopsidaceae</taxon>
        <taxon>Streptomonospora</taxon>
    </lineage>
</organism>
<dbReference type="Pfam" id="PF02518">
    <property type="entry name" value="HATPase_c"/>
    <property type="match status" value="1"/>
</dbReference>
<name>A0A841EC43_9ACTN</name>
<dbReference type="PANTHER" id="PTHR34220">
    <property type="entry name" value="SENSOR HISTIDINE KINASE YPDA"/>
    <property type="match status" value="1"/>
</dbReference>
<keyword evidence="4" id="KW-0902">Two-component regulatory system</keyword>
<keyword evidence="7" id="KW-0808">Transferase</keyword>
<dbReference type="InterPro" id="IPR004358">
    <property type="entry name" value="Sig_transdc_His_kin-like_C"/>
</dbReference>
<dbReference type="GO" id="GO:0000155">
    <property type="term" value="F:phosphorelay sensor kinase activity"/>
    <property type="evidence" value="ECO:0007669"/>
    <property type="project" value="InterPro"/>
</dbReference>
<comment type="catalytic activity">
    <reaction evidence="1">
        <text>ATP + protein L-histidine = ADP + protein N-phospho-L-histidine.</text>
        <dbReference type="EC" id="2.7.13.3"/>
    </reaction>
</comment>
<accession>A0A841EC43</accession>
<dbReference type="SMART" id="SM00387">
    <property type="entry name" value="HATPase_c"/>
    <property type="match status" value="1"/>
</dbReference>
<dbReference type="Pfam" id="PF06580">
    <property type="entry name" value="His_kinase"/>
    <property type="match status" value="1"/>
</dbReference>
<keyword evidence="5" id="KW-0812">Transmembrane</keyword>
<evidence type="ECO:0000259" key="6">
    <source>
        <dbReference type="PROSITE" id="PS50109"/>
    </source>
</evidence>
<dbReference type="InterPro" id="IPR005467">
    <property type="entry name" value="His_kinase_dom"/>
</dbReference>
<feature type="domain" description="Histidine kinase" evidence="6">
    <location>
        <begin position="326"/>
        <end position="429"/>
    </location>
</feature>
<keyword evidence="5" id="KW-1133">Transmembrane helix</keyword>
<dbReference type="PROSITE" id="PS50109">
    <property type="entry name" value="HIS_KIN"/>
    <property type="match status" value="1"/>
</dbReference>
<dbReference type="AlphaFoldDB" id="A0A841EC43"/>
<dbReference type="SUPFAM" id="SSF55781">
    <property type="entry name" value="GAF domain-like"/>
    <property type="match status" value="1"/>
</dbReference>